<organism evidence="1 2">
    <name type="scientific">Ambispora gerdemannii</name>
    <dbReference type="NCBI Taxonomy" id="144530"/>
    <lineage>
        <taxon>Eukaryota</taxon>
        <taxon>Fungi</taxon>
        <taxon>Fungi incertae sedis</taxon>
        <taxon>Mucoromycota</taxon>
        <taxon>Glomeromycotina</taxon>
        <taxon>Glomeromycetes</taxon>
        <taxon>Archaeosporales</taxon>
        <taxon>Ambisporaceae</taxon>
        <taxon>Ambispora</taxon>
    </lineage>
</organism>
<dbReference type="EMBL" id="CAJVPL010008100">
    <property type="protein sequence ID" value="CAG8672952.1"/>
    <property type="molecule type" value="Genomic_DNA"/>
</dbReference>
<keyword evidence="2" id="KW-1185">Reference proteome</keyword>
<comment type="caution">
    <text evidence="1">The sequence shown here is derived from an EMBL/GenBank/DDBJ whole genome shotgun (WGS) entry which is preliminary data.</text>
</comment>
<gene>
    <name evidence="1" type="ORF">AGERDE_LOCUS12341</name>
</gene>
<sequence>WEHWLWFPSVQSSGWWIANVADDMAIALGRRGSQFVTLLQQGCLAEGHNSVKQVYRRFLIEASTGGPTGEETLSYLRCLQFNGGPSVNQVLTYGLVCRLLFPVPSRLTANFD</sequence>
<name>A0A9N9EIB5_9GLOM</name>
<dbReference type="Proteomes" id="UP000789831">
    <property type="component" value="Unassembled WGS sequence"/>
</dbReference>
<feature type="non-terminal residue" evidence="1">
    <location>
        <position position="1"/>
    </location>
</feature>
<evidence type="ECO:0000313" key="2">
    <source>
        <dbReference type="Proteomes" id="UP000789831"/>
    </source>
</evidence>
<dbReference type="AlphaFoldDB" id="A0A9N9EIB5"/>
<evidence type="ECO:0000313" key="1">
    <source>
        <dbReference type="EMBL" id="CAG8672952.1"/>
    </source>
</evidence>
<protein>
    <submittedName>
        <fullName evidence="1">5017_t:CDS:1</fullName>
    </submittedName>
</protein>
<reference evidence="1" key="1">
    <citation type="submission" date="2021-06" db="EMBL/GenBank/DDBJ databases">
        <authorList>
            <person name="Kallberg Y."/>
            <person name="Tangrot J."/>
            <person name="Rosling A."/>
        </authorList>
    </citation>
    <scope>NUCLEOTIDE SEQUENCE</scope>
    <source>
        <strain evidence="1">MT106</strain>
    </source>
</reference>
<accession>A0A9N9EIB5</accession>
<proteinExistence type="predicted"/>